<protein>
    <submittedName>
        <fullName evidence="1">Uncharacterized protein</fullName>
    </submittedName>
</protein>
<sequence length="162" mass="18339">MRKYLPIFALLALLSKAAFCQEIIDTPIEHYIVYKDPKVIKVKINPPFAITGRVIGMNLENVQGVMVTNICTAETAKTDNNGIYHIHAAKGDTLAFVIPKYSNELRGIKPSRENLNIILIKRKADSFVNKSPGRDYSKALSDDNELYRILEKDAKLEGKWIY</sequence>
<evidence type="ECO:0000313" key="2">
    <source>
        <dbReference type="Proteomes" id="UP000218263"/>
    </source>
</evidence>
<organism evidence="1 2">
    <name type="scientific">Mucilaginibacter gotjawali</name>
    <dbReference type="NCBI Taxonomy" id="1550579"/>
    <lineage>
        <taxon>Bacteria</taxon>
        <taxon>Pseudomonadati</taxon>
        <taxon>Bacteroidota</taxon>
        <taxon>Sphingobacteriia</taxon>
        <taxon>Sphingobacteriales</taxon>
        <taxon>Sphingobacteriaceae</taxon>
        <taxon>Mucilaginibacter</taxon>
    </lineage>
</organism>
<dbReference type="InterPro" id="IPR008969">
    <property type="entry name" value="CarboxyPept-like_regulatory"/>
</dbReference>
<dbReference type="SUPFAM" id="SSF49464">
    <property type="entry name" value="Carboxypeptidase regulatory domain-like"/>
    <property type="match status" value="1"/>
</dbReference>
<evidence type="ECO:0000313" key="1">
    <source>
        <dbReference type="EMBL" id="BAU55814.1"/>
    </source>
</evidence>
<proteinExistence type="predicted"/>
<name>A0A0X8X551_9SPHI</name>
<dbReference type="EMBL" id="AP017313">
    <property type="protein sequence ID" value="BAU55814.1"/>
    <property type="molecule type" value="Genomic_DNA"/>
</dbReference>
<dbReference type="RefSeq" id="WP_096354280.1">
    <property type="nucleotide sequence ID" value="NZ_AP017313.1"/>
</dbReference>
<dbReference type="OrthoDB" id="1431099at2"/>
<dbReference type="Proteomes" id="UP000218263">
    <property type="component" value="Chromosome"/>
</dbReference>
<keyword evidence="2" id="KW-1185">Reference proteome</keyword>
<dbReference type="AlphaFoldDB" id="A0A0X8X551"/>
<dbReference type="KEGG" id="mgot:MgSA37_04006"/>
<reference evidence="1 2" key="1">
    <citation type="submission" date="2015-12" db="EMBL/GenBank/DDBJ databases">
        <title>Genome sequence of Mucilaginibacter gotjawali.</title>
        <authorList>
            <person name="Lee J.S."/>
            <person name="Lee K.C."/>
            <person name="Kim K.K."/>
            <person name="Lee B.W."/>
        </authorList>
    </citation>
    <scope>NUCLEOTIDE SEQUENCE [LARGE SCALE GENOMIC DNA]</scope>
    <source>
        <strain evidence="1 2">SA3-7</strain>
    </source>
</reference>
<accession>A0A0X8X551</accession>
<gene>
    <name evidence="1" type="ORF">MgSA37_04006</name>
</gene>